<reference evidence="5" key="1">
    <citation type="journal article" date="2019" name="Int. J. Syst. Evol. Microbiol.">
        <title>The Global Catalogue of Microorganisms (GCM) 10K type strain sequencing project: providing services to taxonomists for standard genome sequencing and annotation.</title>
        <authorList>
            <consortium name="The Broad Institute Genomics Platform"/>
            <consortium name="The Broad Institute Genome Sequencing Center for Infectious Disease"/>
            <person name="Wu L."/>
            <person name="Ma J."/>
        </authorList>
    </citation>
    <scope>NUCLEOTIDE SEQUENCE [LARGE SCALE GENOMIC DNA]</scope>
    <source>
        <strain evidence="5">CGMCC 1.12702</strain>
    </source>
</reference>
<sequence>MPQPTFGIFDHLDQSGDDLSKHYSERLRFIEECDRTSLYSYHVAEHHGTPHGLASSPNLFLAAAAQRTARIRLGPMVMLLPLYHPLRAFEEICMLDQISRGRLDLGVGKGAVPMEHEFFGISSNELSERYEETLSIVLTAMAGGELNYDGNHYQFNDVPIELRPFQLPHPPLWCGTSNPATVSWAAKTNVHMLCLGPNNGVRALNDLYLSHRHAQSETGPEPFRGMLRMIVIAETDARARALAAPAYRYWYETLTALWRHKGITPPYRINAEIDSAIAADMVLVGSAATVRDQLCRHLEETGVNYVSVHALFGNLPVDAALDTISALEADVMPRCQSSDARLLSEPLGRSLLHQTGSSVSA</sequence>
<dbReference type="InterPro" id="IPR011251">
    <property type="entry name" value="Luciferase-like_dom"/>
</dbReference>
<evidence type="ECO:0000256" key="1">
    <source>
        <dbReference type="ARBA" id="ARBA00023002"/>
    </source>
</evidence>
<accession>A0ABW4TZS1</accession>
<feature type="domain" description="Luciferase-like" evidence="3">
    <location>
        <begin position="6"/>
        <end position="304"/>
    </location>
</feature>
<dbReference type="PANTHER" id="PTHR30137">
    <property type="entry name" value="LUCIFERASE-LIKE MONOOXYGENASE"/>
    <property type="match status" value="1"/>
</dbReference>
<dbReference type="Gene3D" id="3.20.20.30">
    <property type="entry name" value="Luciferase-like domain"/>
    <property type="match status" value="1"/>
</dbReference>
<evidence type="ECO:0000256" key="2">
    <source>
        <dbReference type="ARBA" id="ARBA00023033"/>
    </source>
</evidence>
<protein>
    <submittedName>
        <fullName evidence="4">LLM class flavin-dependent oxidoreductase</fullName>
        <ecNumber evidence="4">1.-.-.-</ecNumber>
    </submittedName>
</protein>
<dbReference type="EMBL" id="JBHUGS010000003">
    <property type="protein sequence ID" value="MFD1951528.1"/>
    <property type="molecule type" value="Genomic_DNA"/>
</dbReference>
<dbReference type="EC" id="1.-.-.-" evidence="4"/>
<keyword evidence="2" id="KW-0503">Monooxygenase</keyword>
<dbReference type="Pfam" id="PF00296">
    <property type="entry name" value="Bac_luciferase"/>
    <property type="match status" value="1"/>
</dbReference>
<dbReference type="GO" id="GO:0016491">
    <property type="term" value="F:oxidoreductase activity"/>
    <property type="evidence" value="ECO:0007669"/>
    <property type="project" value="UniProtKB-KW"/>
</dbReference>
<dbReference type="InterPro" id="IPR036661">
    <property type="entry name" value="Luciferase-like_sf"/>
</dbReference>
<keyword evidence="5" id="KW-1185">Reference proteome</keyword>
<dbReference type="InterPro" id="IPR050766">
    <property type="entry name" value="Bact_Lucif_Oxidored"/>
</dbReference>
<proteinExistence type="predicted"/>
<dbReference type="Proteomes" id="UP001597400">
    <property type="component" value="Unassembled WGS sequence"/>
</dbReference>
<name>A0ABW4TZS1_9SPHN</name>
<evidence type="ECO:0000259" key="3">
    <source>
        <dbReference type="Pfam" id="PF00296"/>
    </source>
</evidence>
<keyword evidence="1 4" id="KW-0560">Oxidoreductase</keyword>
<dbReference type="SUPFAM" id="SSF51679">
    <property type="entry name" value="Bacterial luciferase-like"/>
    <property type="match status" value="1"/>
</dbReference>
<comment type="caution">
    <text evidence="4">The sequence shown here is derived from an EMBL/GenBank/DDBJ whole genome shotgun (WGS) entry which is preliminary data.</text>
</comment>
<evidence type="ECO:0000313" key="4">
    <source>
        <dbReference type="EMBL" id="MFD1951528.1"/>
    </source>
</evidence>
<gene>
    <name evidence="4" type="ORF">ACFSGX_12210</name>
</gene>
<dbReference type="RefSeq" id="WP_380930270.1">
    <property type="nucleotide sequence ID" value="NZ_JBHUGS010000003.1"/>
</dbReference>
<dbReference type="PANTHER" id="PTHR30137:SF8">
    <property type="entry name" value="BLR5498 PROTEIN"/>
    <property type="match status" value="1"/>
</dbReference>
<organism evidence="4 5">
    <name type="scientific">Sphingomonas arantia</name>
    <dbReference type="NCBI Taxonomy" id="1460676"/>
    <lineage>
        <taxon>Bacteria</taxon>
        <taxon>Pseudomonadati</taxon>
        <taxon>Pseudomonadota</taxon>
        <taxon>Alphaproteobacteria</taxon>
        <taxon>Sphingomonadales</taxon>
        <taxon>Sphingomonadaceae</taxon>
        <taxon>Sphingomonas</taxon>
    </lineage>
</organism>
<evidence type="ECO:0000313" key="5">
    <source>
        <dbReference type="Proteomes" id="UP001597400"/>
    </source>
</evidence>